<dbReference type="PANTHER" id="PTHR43851">
    <property type="match status" value="1"/>
</dbReference>
<evidence type="ECO:0000313" key="7">
    <source>
        <dbReference type="Proteomes" id="UP000238220"/>
    </source>
</evidence>
<sequence>MAGMTASLAGRYAGHAIANGFRNAEQREQAREQLNARAGAQLAQTLGELKGAVMKLGQIASQAADFLPAEIAEPLKTLQKEAPPMPFAVIREQIERELGRPLAELFRELDAEPYAAASIGQVHRGVLHDGREVVVKVQYPGVAASCDTDLRQLKFALRSARLVKVGKEVLDELFDEIRARLHEELDYEQEARNMALFRDYYADDPQVVIPSIVESLSGRQVLTMVLEPGDHLETVNAEYDQELRNQLAIRLFHFMCRSLFGLQAVHADPNPGNFAYRRDGSLVVYDFGCIKRLEPESIAAYRDTVKAALAENWAGVDIGLIRLGARVPGSAPVEGAFYAEWRRIVMRPFISDAPFDFASSTMHKAAAAKGPEVLKRMDQFQPAVKTAYLDRMVGGHYWTLVRLKAHVALAPLLRGYLAA</sequence>
<dbReference type="GO" id="GO:0005524">
    <property type="term" value="F:ATP binding"/>
    <property type="evidence" value="ECO:0007669"/>
    <property type="project" value="UniProtKB-KW"/>
</dbReference>
<protein>
    <submittedName>
        <fullName evidence="6">Protein kinase</fullName>
    </submittedName>
</protein>
<organism evidence="6 7">
    <name type="scientific">Solimonas fluminis</name>
    <dbReference type="NCBI Taxonomy" id="2086571"/>
    <lineage>
        <taxon>Bacteria</taxon>
        <taxon>Pseudomonadati</taxon>
        <taxon>Pseudomonadota</taxon>
        <taxon>Gammaproteobacteria</taxon>
        <taxon>Nevskiales</taxon>
        <taxon>Nevskiaceae</taxon>
        <taxon>Solimonas</taxon>
    </lineage>
</organism>
<comment type="similarity">
    <text evidence="1">Belongs to the protein kinase superfamily. ADCK protein kinase family.</text>
</comment>
<dbReference type="SUPFAM" id="SSF56112">
    <property type="entry name" value="Protein kinase-like (PK-like)"/>
    <property type="match status" value="1"/>
</dbReference>
<evidence type="ECO:0000256" key="4">
    <source>
        <dbReference type="ARBA" id="ARBA00022840"/>
    </source>
</evidence>
<accession>A0A2S5TM08</accession>
<dbReference type="EMBL" id="PSNW01000001">
    <property type="protein sequence ID" value="PPE76024.1"/>
    <property type="molecule type" value="Genomic_DNA"/>
</dbReference>
<dbReference type="GO" id="GO:0016301">
    <property type="term" value="F:kinase activity"/>
    <property type="evidence" value="ECO:0007669"/>
    <property type="project" value="UniProtKB-KW"/>
</dbReference>
<evidence type="ECO:0000313" key="6">
    <source>
        <dbReference type="EMBL" id="PPE76024.1"/>
    </source>
</evidence>
<dbReference type="PANTHER" id="PTHR43851:SF3">
    <property type="entry name" value="COENZYME Q8"/>
    <property type="match status" value="1"/>
</dbReference>
<dbReference type="AlphaFoldDB" id="A0A2S5TM08"/>
<dbReference type="InterPro" id="IPR034646">
    <property type="entry name" value="ADCK3_dom"/>
</dbReference>
<gene>
    <name evidence="6" type="ORF">C3942_01375</name>
</gene>
<proteinExistence type="inferred from homology"/>
<keyword evidence="7" id="KW-1185">Reference proteome</keyword>
<dbReference type="CDD" id="cd13970">
    <property type="entry name" value="ABC1_ADCK3"/>
    <property type="match status" value="1"/>
</dbReference>
<evidence type="ECO:0000256" key="3">
    <source>
        <dbReference type="ARBA" id="ARBA00022741"/>
    </source>
</evidence>
<dbReference type="InterPro" id="IPR011009">
    <property type="entry name" value="Kinase-like_dom_sf"/>
</dbReference>
<keyword evidence="2" id="KW-0808">Transferase</keyword>
<feature type="domain" description="ABC1 atypical kinase-like" evidence="5">
    <location>
        <begin position="78"/>
        <end position="316"/>
    </location>
</feature>
<reference evidence="6 7" key="1">
    <citation type="submission" date="2018-02" db="EMBL/GenBank/DDBJ databases">
        <title>Genome sequencing of Solimonas sp. HR-BB.</title>
        <authorList>
            <person name="Lee Y."/>
            <person name="Jeon C.O."/>
        </authorList>
    </citation>
    <scope>NUCLEOTIDE SEQUENCE [LARGE SCALE GENOMIC DNA]</scope>
    <source>
        <strain evidence="6 7">HR-BB</strain>
    </source>
</reference>
<evidence type="ECO:0000259" key="5">
    <source>
        <dbReference type="Pfam" id="PF03109"/>
    </source>
</evidence>
<keyword evidence="3" id="KW-0547">Nucleotide-binding</keyword>
<name>A0A2S5TM08_9GAMM</name>
<keyword evidence="4" id="KW-0067">ATP-binding</keyword>
<comment type="caution">
    <text evidence="6">The sequence shown here is derived from an EMBL/GenBank/DDBJ whole genome shotgun (WGS) entry which is preliminary data.</text>
</comment>
<dbReference type="InterPro" id="IPR004147">
    <property type="entry name" value="ABC1_dom"/>
</dbReference>
<keyword evidence="6" id="KW-0418">Kinase</keyword>
<dbReference type="OrthoDB" id="9795390at2"/>
<dbReference type="InterPro" id="IPR051409">
    <property type="entry name" value="Atypical_kinase_ADCK"/>
</dbReference>
<dbReference type="Proteomes" id="UP000238220">
    <property type="component" value="Unassembled WGS sequence"/>
</dbReference>
<dbReference type="Pfam" id="PF03109">
    <property type="entry name" value="ABC1"/>
    <property type="match status" value="1"/>
</dbReference>
<evidence type="ECO:0000256" key="2">
    <source>
        <dbReference type="ARBA" id="ARBA00022679"/>
    </source>
</evidence>
<evidence type="ECO:0000256" key="1">
    <source>
        <dbReference type="ARBA" id="ARBA00009670"/>
    </source>
</evidence>